<evidence type="ECO:0000313" key="4">
    <source>
        <dbReference type="Proteomes" id="UP000014071"/>
    </source>
</evidence>
<organism evidence="3 4">
    <name type="scientific">Pseudozyma hubeiensis (strain SY62)</name>
    <name type="common">Yeast</name>
    <dbReference type="NCBI Taxonomy" id="1305764"/>
    <lineage>
        <taxon>Eukaryota</taxon>
        <taxon>Fungi</taxon>
        <taxon>Dikarya</taxon>
        <taxon>Basidiomycota</taxon>
        <taxon>Ustilaginomycotina</taxon>
        <taxon>Ustilaginomycetes</taxon>
        <taxon>Ustilaginales</taxon>
        <taxon>Ustilaginaceae</taxon>
        <taxon>Pseudozyma</taxon>
    </lineage>
</organism>
<accession>R9P1B8</accession>
<evidence type="ECO:0000256" key="1">
    <source>
        <dbReference type="SAM" id="MobiDB-lite"/>
    </source>
</evidence>
<keyword evidence="2" id="KW-0812">Transmembrane</keyword>
<reference evidence="4" key="1">
    <citation type="journal article" date="2013" name="Genome Announc.">
        <title>Draft genome sequence of the basidiomycetous yeast-like fungus Pseudozyma hubeiensis SY62, which produces an abundant amount of the biosurfactant mannosylerythritol lipids.</title>
        <authorList>
            <person name="Konishi M."/>
            <person name="Hatada Y."/>
            <person name="Horiuchi J."/>
        </authorList>
    </citation>
    <scope>NUCLEOTIDE SEQUENCE [LARGE SCALE GENOMIC DNA]</scope>
    <source>
        <strain evidence="4">SY62</strain>
    </source>
</reference>
<feature type="region of interest" description="Disordered" evidence="1">
    <location>
        <begin position="1"/>
        <end position="89"/>
    </location>
</feature>
<feature type="compositionally biased region" description="Polar residues" evidence="1">
    <location>
        <begin position="118"/>
        <end position="127"/>
    </location>
</feature>
<dbReference type="GO" id="GO:0016740">
    <property type="term" value="F:transferase activity"/>
    <property type="evidence" value="ECO:0007669"/>
    <property type="project" value="UniProtKB-KW"/>
</dbReference>
<dbReference type="HOGENOM" id="CLU_298296_0_0_1"/>
<evidence type="ECO:0000313" key="3">
    <source>
        <dbReference type="EMBL" id="GAC94892.1"/>
    </source>
</evidence>
<proteinExistence type="predicted"/>
<feature type="compositionally biased region" description="Low complexity" evidence="1">
    <location>
        <begin position="248"/>
        <end position="263"/>
    </location>
</feature>
<feature type="region of interest" description="Disordered" evidence="1">
    <location>
        <begin position="160"/>
        <end position="205"/>
    </location>
</feature>
<dbReference type="OrthoDB" id="2551367at2759"/>
<feature type="region of interest" description="Disordered" evidence="1">
    <location>
        <begin position="446"/>
        <end position="493"/>
    </location>
</feature>
<feature type="compositionally biased region" description="Polar residues" evidence="1">
    <location>
        <begin position="333"/>
        <end position="347"/>
    </location>
</feature>
<gene>
    <name evidence="3" type="ORF">PHSY_002465</name>
</gene>
<feature type="compositionally biased region" description="Basic and acidic residues" evidence="1">
    <location>
        <begin position="168"/>
        <end position="179"/>
    </location>
</feature>
<name>R9P1B8_PSEHS</name>
<feature type="transmembrane region" description="Helical" evidence="2">
    <location>
        <begin position="839"/>
        <end position="862"/>
    </location>
</feature>
<dbReference type="eggNOG" id="ENOG502RDU3">
    <property type="taxonomic scope" value="Eukaryota"/>
</dbReference>
<feature type="region of interest" description="Disordered" evidence="1">
    <location>
        <begin position="540"/>
        <end position="568"/>
    </location>
</feature>
<keyword evidence="2" id="KW-1133">Transmembrane helix</keyword>
<feature type="transmembrane region" description="Helical" evidence="2">
    <location>
        <begin position="905"/>
        <end position="927"/>
    </location>
</feature>
<feature type="compositionally biased region" description="Basic and acidic residues" evidence="1">
    <location>
        <begin position="312"/>
        <end position="326"/>
    </location>
</feature>
<keyword evidence="4" id="KW-1185">Reference proteome</keyword>
<dbReference type="Proteomes" id="UP000014071">
    <property type="component" value="Unassembled WGS sequence"/>
</dbReference>
<dbReference type="RefSeq" id="XP_012188479.1">
    <property type="nucleotide sequence ID" value="XM_012333089.1"/>
</dbReference>
<feature type="region of interest" description="Disordered" evidence="1">
    <location>
        <begin position="228"/>
        <end position="410"/>
    </location>
</feature>
<dbReference type="EMBL" id="DF238786">
    <property type="protein sequence ID" value="GAC94892.1"/>
    <property type="molecule type" value="Genomic_DNA"/>
</dbReference>
<evidence type="ECO:0000256" key="2">
    <source>
        <dbReference type="SAM" id="Phobius"/>
    </source>
</evidence>
<feature type="compositionally biased region" description="Basic and acidic residues" evidence="1">
    <location>
        <begin position="14"/>
        <end position="28"/>
    </location>
</feature>
<feature type="compositionally biased region" description="Basic and acidic residues" evidence="1">
    <location>
        <begin position="392"/>
        <end position="406"/>
    </location>
</feature>
<dbReference type="GeneID" id="24107758"/>
<feature type="compositionally biased region" description="Low complexity" evidence="1">
    <location>
        <begin position="456"/>
        <end position="492"/>
    </location>
</feature>
<feature type="compositionally biased region" description="Basic and acidic residues" evidence="1">
    <location>
        <begin position="362"/>
        <end position="371"/>
    </location>
</feature>
<feature type="compositionally biased region" description="Polar residues" evidence="1">
    <location>
        <begin position="274"/>
        <end position="292"/>
    </location>
</feature>
<keyword evidence="2" id="KW-0472">Membrane</keyword>
<keyword evidence="3" id="KW-0808">Transferase</keyword>
<dbReference type="AlphaFoldDB" id="R9P1B8"/>
<feature type="compositionally biased region" description="Low complexity" evidence="1">
    <location>
        <begin position="130"/>
        <end position="148"/>
    </location>
</feature>
<sequence length="940" mass="101852">MVEHRSHVQQQHHNSSEASRRWSMDAADHPGATQTQRTADRDHVTSPDPTQGLRRALETTLQQPTRRKYGTALARSQSADGPIWQPYAPRMSSRSSLAEWSPLQFNSPSRLDRTSWSFVTTSNNSGPETALSLPGSPSSRSRPGSASLLRESLHRAPRALSYTGDTIVHNRDQDDDYPHRSRTPATLRPASAALQPITEGTSIDQDTSLADTSTFFYDRFRFSSFSTRSDLVETSPRSSPMPAASTGSITSSKNTNVSSTTGSPSAFKPRQLMITRSSSLTGTEPYSHMSRTNSRRLLRSASAQSVQVARNETARRDIRETVRPRFSEVVCSTPVQNTNQAKSPPEQTTDDNPEQTCNVADDDLRSVDGSDLHAGTGTSAGGSVEMSSVKLNSDKTGDSPRHDRCAPSEILIPQPSIPCMLPIDDYDAASKSASAPSWPEFNKVRSTLSPSGEYGSASLSKARSSSSPSSGDQSSLSAPRSAASADSRSSEAVEVVPWQVATTDSDGVRKSEEIFRPLSLVQSGRGSSNTVIPGILPSAASSAGSRASTVRKMPPTPLKGVSGTEWANRSSRGDVNLESDMFSRLTDESIGLGISPLPLRAGEQQLFAKTSVAGRSRPGSLQSRKLKQDHAILQTKVERQPSQTGHITSPPGGMDRLLSELDPVTTDSQLRRKVEAAPILDYGIRSSSLRRYHPHGGHVGLGLPRRPEKDAVTFDHHDIDRRLPARCSRQVDSISRSVQSPLDVSFAGATGRTGLNAANRNVSPKHPDASEVQRTPRFLRLAISLGAFMMIYQTLFFIFEAPYWWITFSPALPLAAAALFLLSDGLIIQLLLQRSSNRCLLLCALGMSVLSLLYCVVLSVWITLRLIRSPDGGASAPGIHFDRSRDTVTGGSVLQDVLRDMPMPVVLAGIGTIGVVMNAGWAMWLWCRLPSSRHGDIEGQ</sequence>
<feature type="region of interest" description="Disordered" evidence="1">
    <location>
        <begin position="118"/>
        <end position="148"/>
    </location>
</feature>
<protein>
    <submittedName>
        <fullName evidence="3">Palmitoyltransferase</fullName>
    </submittedName>
</protein>
<feature type="transmembrane region" description="Helical" evidence="2">
    <location>
        <begin position="811"/>
        <end position="832"/>
    </location>
</feature>